<dbReference type="EMBL" id="JAEAOA010002216">
    <property type="protein sequence ID" value="KAK3606211.1"/>
    <property type="molecule type" value="Genomic_DNA"/>
</dbReference>
<reference evidence="2" key="2">
    <citation type="journal article" date="2021" name="Genome Biol. Evol.">
        <title>Developing a high-quality reference genome for a parasitic bivalve with doubly uniparental inheritance (Bivalvia: Unionida).</title>
        <authorList>
            <person name="Smith C.H."/>
        </authorList>
    </citation>
    <scope>NUCLEOTIDE SEQUENCE</scope>
    <source>
        <strain evidence="2">CHS0354</strain>
        <tissue evidence="2">Mantle</tissue>
    </source>
</reference>
<comment type="caution">
    <text evidence="2">The sequence shown here is derived from an EMBL/GenBank/DDBJ whole genome shotgun (WGS) entry which is preliminary data.</text>
</comment>
<feature type="compositionally biased region" description="Polar residues" evidence="1">
    <location>
        <begin position="16"/>
        <end position="32"/>
    </location>
</feature>
<evidence type="ECO:0000256" key="1">
    <source>
        <dbReference type="SAM" id="MobiDB-lite"/>
    </source>
</evidence>
<evidence type="ECO:0000313" key="3">
    <source>
        <dbReference type="Proteomes" id="UP001195483"/>
    </source>
</evidence>
<name>A0AAE0W9B6_9BIVA</name>
<feature type="region of interest" description="Disordered" evidence="1">
    <location>
        <begin position="1"/>
        <end position="68"/>
    </location>
</feature>
<gene>
    <name evidence="2" type="ORF">CHS0354_037879</name>
</gene>
<dbReference type="Proteomes" id="UP001195483">
    <property type="component" value="Unassembled WGS sequence"/>
</dbReference>
<proteinExistence type="predicted"/>
<dbReference type="AlphaFoldDB" id="A0AAE0W9B6"/>
<organism evidence="2 3">
    <name type="scientific">Potamilus streckersoni</name>
    <dbReference type="NCBI Taxonomy" id="2493646"/>
    <lineage>
        <taxon>Eukaryota</taxon>
        <taxon>Metazoa</taxon>
        <taxon>Spiralia</taxon>
        <taxon>Lophotrochozoa</taxon>
        <taxon>Mollusca</taxon>
        <taxon>Bivalvia</taxon>
        <taxon>Autobranchia</taxon>
        <taxon>Heteroconchia</taxon>
        <taxon>Palaeoheterodonta</taxon>
        <taxon>Unionida</taxon>
        <taxon>Unionoidea</taxon>
        <taxon>Unionidae</taxon>
        <taxon>Ambleminae</taxon>
        <taxon>Lampsilini</taxon>
        <taxon>Potamilus</taxon>
    </lineage>
</organism>
<accession>A0AAE0W9B6</accession>
<reference evidence="2" key="1">
    <citation type="journal article" date="2021" name="Genome Biol. Evol.">
        <title>A High-Quality Reference Genome for a Parasitic Bivalve with Doubly Uniparental Inheritance (Bivalvia: Unionida).</title>
        <authorList>
            <person name="Smith C.H."/>
        </authorList>
    </citation>
    <scope>NUCLEOTIDE SEQUENCE</scope>
    <source>
        <strain evidence="2">CHS0354</strain>
    </source>
</reference>
<keyword evidence="3" id="KW-1185">Reference proteome</keyword>
<protein>
    <submittedName>
        <fullName evidence="2">Uncharacterized protein</fullName>
    </submittedName>
</protein>
<sequence length="68" mass="7519">MFDMATNPAADRRRQQVQPQNLSGNRSSSESEMATGIAGNLRWKRSINKSDMATVPAREPSRPFALGK</sequence>
<reference evidence="2" key="3">
    <citation type="submission" date="2023-05" db="EMBL/GenBank/DDBJ databases">
        <authorList>
            <person name="Smith C.H."/>
        </authorList>
    </citation>
    <scope>NUCLEOTIDE SEQUENCE</scope>
    <source>
        <strain evidence="2">CHS0354</strain>
        <tissue evidence="2">Mantle</tissue>
    </source>
</reference>
<evidence type="ECO:0000313" key="2">
    <source>
        <dbReference type="EMBL" id="KAK3606211.1"/>
    </source>
</evidence>